<keyword evidence="3" id="KW-1185">Reference proteome</keyword>
<reference evidence="2 3" key="1">
    <citation type="submission" date="2022-03" db="EMBL/GenBank/DDBJ databases">
        <authorList>
            <person name="He Y."/>
        </authorList>
    </citation>
    <scope>NUCLEOTIDE SEQUENCE [LARGE SCALE GENOMIC DNA]</scope>
    <source>
        <strain evidence="2 3">TK19116</strain>
    </source>
</reference>
<dbReference type="RefSeq" id="WP_255330973.1">
    <property type="nucleotide sequence ID" value="NZ_JAKZEU010000007.1"/>
</dbReference>
<evidence type="ECO:0000313" key="3">
    <source>
        <dbReference type="Proteomes" id="UP001203945"/>
    </source>
</evidence>
<dbReference type="EMBL" id="JAKZEU010000007">
    <property type="protein sequence ID" value="MCQ0971959.1"/>
    <property type="molecule type" value="Genomic_DNA"/>
</dbReference>
<dbReference type="InterPro" id="IPR053842">
    <property type="entry name" value="NikA-like"/>
</dbReference>
<feature type="region of interest" description="Disordered" evidence="1">
    <location>
        <begin position="1"/>
        <end position="27"/>
    </location>
</feature>
<evidence type="ECO:0000256" key="1">
    <source>
        <dbReference type="SAM" id="MobiDB-lite"/>
    </source>
</evidence>
<name>A0ABT1MW93_9RHOB</name>
<dbReference type="Proteomes" id="UP001203945">
    <property type="component" value="Unassembled WGS sequence"/>
</dbReference>
<accession>A0ABT1MW93</accession>
<organism evidence="2 3">
    <name type="scientific">Paracoccus albicereus</name>
    <dbReference type="NCBI Taxonomy" id="2922394"/>
    <lineage>
        <taxon>Bacteria</taxon>
        <taxon>Pseudomonadati</taxon>
        <taxon>Pseudomonadota</taxon>
        <taxon>Alphaproteobacteria</taxon>
        <taxon>Rhodobacterales</taxon>
        <taxon>Paracoccaceae</taxon>
        <taxon>Paracoccus</taxon>
    </lineage>
</organism>
<gene>
    <name evidence="2" type="ORF">MLD63_16165</name>
</gene>
<sequence length="122" mass="13634">MAEAGDGQLRSETRRRSREIKVRVTPEERARIERHAALHGHETAASFMRAVALTPAEPSPRVRQIVGLLGQIGGWLKEVDPILSRSNRAGAARLRKQAQMIAIWQRKLLGDDDARQGHQDKA</sequence>
<protein>
    <recommendedName>
        <fullName evidence="4">Mobilization protein</fullName>
    </recommendedName>
</protein>
<feature type="compositionally biased region" description="Basic and acidic residues" evidence="1">
    <location>
        <begin position="9"/>
        <end position="27"/>
    </location>
</feature>
<comment type="caution">
    <text evidence="2">The sequence shown here is derived from an EMBL/GenBank/DDBJ whole genome shotgun (WGS) entry which is preliminary data.</text>
</comment>
<proteinExistence type="predicted"/>
<evidence type="ECO:0008006" key="4">
    <source>
        <dbReference type="Google" id="ProtNLM"/>
    </source>
</evidence>
<evidence type="ECO:0000313" key="2">
    <source>
        <dbReference type="EMBL" id="MCQ0971959.1"/>
    </source>
</evidence>
<dbReference type="Pfam" id="PF21983">
    <property type="entry name" value="NikA-like"/>
    <property type="match status" value="1"/>
</dbReference>